<sequence>MPLELYPSIIYQGDLSPDAVGDDINEKVEGIYQACKGFGTDELRLIKVLAVLSPEDRCKVSLRYNEVHGKALKDVLKRECRGDFGQALQFLAVPPDVAECDMIKKACKGVGTDETLIYSVVGGRSNREIEILKKQFFNIYEKDLGRQLDSELSGNFEKMVFYCLQGMEEKYDPDYHTDDKVSDDVATFYKMGQGKFGTDEGGLFKIICTSPAEHLKNVNQKYADKHDVTLFKAIDDEMGGKTKDATLYLLGMKLKPYETVAKLIQKACKGIGTNELLLTCTIIRFQPHLPHVMAAYKELTGKTLQETLKKEIGGDYRRLLTELVDANSS</sequence>
<dbReference type="GO" id="GO:0005509">
    <property type="term" value="F:calcium ion binding"/>
    <property type="evidence" value="ECO:0007669"/>
    <property type="project" value="InterPro"/>
</dbReference>
<evidence type="ECO:0000256" key="1">
    <source>
        <dbReference type="ARBA" id="ARBA00007831"/>
    </source>
</evidence>
<dbReference type="AlphaFoldDB" id="A0A9K3PJE0"/>
<comment type="similarity">
    <text evidence="1">Belongs to the annexin family.</text>
</comment>
<dbReference type="InterPro" id="IPR018502">
    <property type="entry name" value="Annexin_repeat"/>
</dbReference>
<dbReference type="GO" id="GO:0001786">
    <property type="term" value="F:phosphatidylserine binding"/>
    <property type="evidence" value="ECO:0007669"/>
    <property type="project" value="TreeGrafter"/>
</dbReference>
<organism evidence="2 3">
    <name type="scientific">Nitzschia inconspicua</name>
    <dbReference type="NCBI Taxonomy" id="303405"/>
    <lineage>
        <taxon>Eukaryota</taxon>
        <taxon>Sar</taxon>
        <taxon>Stramenopiles</taxon>
        <taxon>Ochrophyta</taxon>
        <taxon>Bacillariophyta</taxon>
        <taxon>Bacillariophyceae</taxon>
        <taxon>Bacillariophycidae</taxon>
        <taxon>Bacillariales</taxon>
        <taxon>Bacillariaceae</taxon>
        <taxon>Nitzschia</taxon>
    </lineage>
</organism>
<dbReference type="Pfam" id="PF00191">
    <property type="entry name" value="Annexin"/>
    <property type="match status" value="4"/>
</dbReference>
<protein>
    <submittedName>
        <fullName evidence="2">Annexin</fullName>
    </submittedName>
</protein>
<dbReference type="EMBL" id="JAGRRH010000019">
    <property type="protein sequence ID" value="KAG7349483.1"/>
    <property type="molecule type" value="Genomic_DNA"/>
</dbReference>
<dbReference type="GO" id="GO:0005886">
    <property type="term" value="C:plasma membrane"/>
    <property type="evidence" value="ECO:0007669"/>
    <property type="project" value="TreeGrafter"/>
</dbReference>
<evidence type="ECO:0000313" key="3">
    <source>
        <dbReference type="Proteomes" id="UP000693970"/>
    </source>
</evidence>
<dbReference type="Proteomes" id="UP000693970">
    <property type="component" value="Unassembled WGS sequence"/>
</dbReference>
<accession>A0A9K3PJE0</accession>
<name>A0A9K3PJE0_9STRA</name>
<dbReference type="PROSITE" id="PS51897">
    <property type="entry name" value="ANNEXIN_2"/>
    <property type="match status" value="3"/>
</dbReference>
<dbReference type="OrthoDB" id="37886at2759"/>
<proteinExistence type="inferred from homology"/>
<gene>
    <name evidence="2" type="ORF">IV203_012080</name>
</gene>
<dbReference type="PANTHER" id="PTHR10502">
    <property type="entry name" value="ANNEXIN"/>
    <property type="match status" value="1"/>
</dbReference>
<comment type="caution">
    <text evidence="2">The sequence shown here is derived from an EMBL/GenBank/DDBJ whole genome shotgun (WGS) entry which is preliminary data.</text>
</comment>
<dbReference type="GO" id="GO:0005544">
    <property type="term" value="F:calcium-dependent phospholipid binding"/>
    <property type="evidence" value="ECO:0007669"/>
    <property type="project" value="InterPro"/>
</dbReference>
<reference evidence="2" key="2">
    <citation type="submission" date="2021-04" db="EMBL/GenBank/DDBJ databases">
        <authorList>
            <person name="Podell S."/>
        </authorList>
    </citation>
    <scope>NUCLEOTIDE SEQUENCE</scope>
    <source>
        <strain evidence="2">Hildebrandi</strain>
    </source>
</reference>
<evidence type="ECO:0000313" key="2">
    <source>
        <dbReference type="EMBL" id="KAG7349483.1"/>
    </source>
</evidence>
<keyword evidence="3" id="KW-1185">Reference proteome</keyword>
<dbReference type="GO" id="GO:0005737">
    <property type="term" value="C:cytoplasm"/>
    <property type="evidence" value="ECO:0007669"/>
    <property type="project" value="TreeGrafter"/>
</dbReference>
<reference evidence="2" key="1">
    <citation type="journal article" date="2021" name="Sci. Rep.">
        <title>Diploid genomic architecture of Nitzschia inconspicua, an elite biomass production diatom.</title>
        <authorList>
            <person name="Oliver A."/>
            <person name="Podell S."/>
            <person name="Pinowska A."/>
            <person name="Traller J.C."/>
            <person name="Smith S.R."/>
            <person name="McClure R."/>
            <person name="Beliaev A."/>
            <person name="Bohutskyi P."/>
            <person name="Hill E.A."/>
            <person name="Rabines A."/>
            <person name="Zheng H."/>
            <person name="Allen L.Z."/>
            <person name="Kuo A."/>
            <person name="Grigoriev I.V."/>
            <person name="Allen A.E."/>
            <person name="Hazlebeck D."/>
            <person name="Allen E.E."/>
        </authorList>
    </citation>
    <scope>NUCLEOTIDE SEQUENCE</scope>
    <source>
        <strain evidence="2">Hildebrandi</strain>
    </source>
</reference>
<dbReference type="PANTHER" id="PTHR10502:SF102">
    <property type="entry name" value="ANNEXIN B11"/>
    <property type="match status" value="1"/>
</dbReference>
<dbReference type="SMART" id="SM00335">
    <property type="entry name" value="ANX"/>
    <property type="match status" value="4"/>
</dbReference>